<gene>
    <name evidence="5" type="ORF">SAMN04489747_3930</name>
</gene>
<dbReference type="Gene3D" id="3.40.190.80">
    <property type="match status" value="1"/>
</dbReference>
<dbReference type="GO" id="GO:0007165">
    <property type="term" value="P:signal transduction"/>
    <property type="evidence" value="ECO:0007669"/>
    <property type="project" value="TreeGrafter"/>
</dbReference>
<dbReference type="Pfam" id="PF00459">
    <property type="entry name" value="Inositol_P"/>
    <property type="match status" value="1"/>
</dbReference>
<sequence>METQAVLQLIESVAAELITPRFRSLADGEVSEKAPGDYVTVADAEAEVALTEALLAAHPGSVVVGEEAVAADASVLDGLAEAEHAWVVDPVDGTRNFVRGSADHAVMVAELRRGETVRAWIHQPQHRASWVAERGAGVWQDGRRLSAPVVPADPADWRGAASRTRWREAVHPPLGPIGQGWWCCGVDYPNLLAGTVDFLVHAPPKPWDHLPGTLMVRELGGEALLLSGERYGPASGGEPLVIGLTREVATTVVGALAV</sequence>
<feature type="binding site" evidence="4">
    <location>
        <position position="92"/>
    </location>
    <ligand>
        <name>Mg(2+)</name>
        <dbReference type="ChEBI" id="CHEBI:18420"/>
        <label>1</label>
        <note>catalytic</note>
    </ligand>
</feature>
<dbReference type="PROSITE" id="PS00629">
    <property type="entry name" value="IMP_1"/>
    <property type="match status" value="1"/>
</dbReference>
<feature type="binding site" evidence="4">
    <location>
        <position position="89"/>
    </location>
    <ligand>
        <name>Mg(2+)</name>
        <dbReference type="ChEBI" id="CHEBI:18420"/>
        <label>1</label>
        <note>catalytic</note>
    </ligand>
</feature>
<dbReference type="GO" id="GO:0006020">
    <property type="term" value="P:inositol metabolic process"/>
    <property type="evidence" value="ECO:0007669"/>
    <property type="project" value="TreeGrafter"/>
</dbReference>
<dbReference type="GO" id="GO:0046872">
    <property type="term" value="F:metal ion binding"/>
    <property type="evidence" value="ECO:0007669"/>
    <property type="project" value="UniProtKB-KW"/>
</dbReference>
<feature type="binding site" evidence="4">
    <location>
        <position position="66"/>
    </location>
    <ligand>
        <name>Mg(2+)</name>
        <dbReference type="ChEBI" id="CHEBI:18420"/>
        <label>1</label>
        <note>catalytic</note>
    </ligand>
</feature>
<keyword evidence="6" id="KW-1185">Reference proteome</keyword>
<dbReference type="InterPro" id="IPR000760">
    <property type="entry name" value="Inositol_monophosphatase-like"/>
</dbReference>
<dbReference type="Gene3D" id="3.30.540.10">
    <property type="entry name" value="Fructose-1,6-Bisphosphatase, subunit A, domain 1"/>
    <property type="match status" value="1"/>
</dbReference>
<dbReference type="RefSeq" id="WP_090595836.1">
    <property type="nucleotide sequence ID" value="NZ_LT629688.1"/>
</dbReference>
<evidence type="ECO:0000256" key="2">
    <source>
        <dbReference type="ARBA" id="ARBA00022801"/>
    </source>
</evidence>
<proteinExistence type="predicted"/>
<dbReference type="STRING" id="675864.SAMN04489747_3930"/>
<evidence type="ECO:0000313" key="6">
    <source>
        <dbReference type="Proteomes" id="UP000198546"/>
    </source>
</evidence>
<keyword evidence="1 4" id="KW-0479">Metal-binding</keyword>
<dbReference type="SUPFAM" id="SSF56655">
    <property type="entry name" value="Carbohydrate phosphatase"/>
    <property type="match status" value="1"/>
</dbReference>
<accession>A0A1G7EFP2</accession>
<feature type="binding site" evidence="4">
    <location>
        <position position="208"/>
    </location>
    <ligand>
        <name>Mg(2+)</name>
        <dbReference type="ChEBI" id="CHEBI:18420"/>
        <label>1</label>
        <note>catalytic</note>
    </ligand>
</feature>
<dbReference type="OrthoDB" id="9772456at2"/>
<dbReference type="PANTHER" id="PTHR20854:SF4">
    <property type="entry name" value="INOSITOL-1-MONOPHOSPHATASE-RELATED"/>
    <property type="match status" value="1"/>
</dbReference>
<keyword evidence="2" id="KW-0378">Hydrolase</keyword>
<dbReference type="AlphaFoldDB" id="A0A1G7EFP2"/>
<evidence type="ECO:0000256" key="3">
    <source>
        <dbReference type="ARBA" id="ARBA00022842"/>
    </source>
</evidence>
<keyword evidence="3 4" id="KW-0460">Magnesium</keyword>
<name>A0A1G7EFP2_9ACTN</name>
<dbReference type="GO" id="GO:0008934">
    <property type="term" value="F:inositol monophosphate 1-phosphatase activity"/>
    <property type="evidence" value="ECO:0007669"/>
    <property type="project" value="TreeGrafter"/>
</dbReference>
<evidence type="ECO:0000313" key="5">
    <source>
        <dbReference type="EMBL" id="SDE62442.1"/>
    </source>
</evidence>
<dbReference type="PANTHER" id="PTHR20854">
    <property type="entry name" value="INOSITOL MONOPHOSPHATASE"/>
    <property type="match status" value="1"/>
</dbReference>
<comment type="cofactor">
    <cofactor evidence="4">
        <name>Mg(2+)</name>
        <dbReference type="ChEBI" id="CHEBI:18420"/>
    </cofactor>
</comment>
<dbReference type="EMBL" id="LT629688">
    <property type="protein sequence ID" value="SDE62442.1"/>
    <property type="molecule type" value="Genomic_DNA"/>
</dbReference>
<evidence type="ECO:0000256" key="4">
    <source>
        <dbReference type="PIRSR" id="PIRSR600760-2"/>
    </source>
</evidence>
<dbReference type="Proteomes" id="UP000198546">
    <property type="component" value="Chromosome i"/>
</dbReference>
<evidence type="ECO:0000256" key="1">
    <source>
        <dbReference type="ARBA" id="ARBA00022723"/>
    </source>
</evidence>
<protein>
    <submittedName>
        <fullName evidence="5">Fructose-1,6-bisphosphatase</fullName>
    </submittedName>
</protein>
<dbReference type="InterPro" id="IPR020583">
    <property type="entry name" value="Inositol_monoP_metal-BS"/>
</dbReference>
<organism evidence="5 6">
    <name type="scientific">Auraticoccus monumenti</name>
    <dbReference type="NCBI Taxonomy" id="675864"/>
    <lineage>
        <taxon>Bacteria</taxon>
        <taxon>Bacillati</taxon>
        <taxon>Actinomycetota</taxon>
        <taxon>Actinomycetes</taxon>
        <taxon>Propionibacteriales</taxon>
        <taxon>Propionibacteriaceae</taxon>
        <taxon>Auraticoccus</taxon>
    </lineage>
</organism>
<reference evidence="5 6" key="1">
    <citation type="submission" date="2016-10" db="EMBL/GenBank/DDBJ databases">
        <authorList>
            <person name="de Groot N.N."/>
        </authorList>
    </citation>
    <scope>NUCLEOTIDE SEQUENCE [LARGE SCALE GENOMIC DNA]</scope>
    <source>
        <strain evidence="5 6">MON 2.2</strain>
    </source>
</reference>
<dbReference type="PRINTS" id="PR00377">
    <property type="entry name" value="IMPHPHTASES"/>
</dbReference>